<name>A0ABU6JTR9_9GAMM</name>
<evidence type="ECO:0000259" key="7">
    <source>
        <dbReference type="Pfam" id="PF22003"/>
    </source>
</evidence>
<comment type="caution">
    <text evidence="8">The sequence shown here is derived from an EMBL/GenBank/DDBJ whole genome shotgun (WGS) entry which is preliminary data.</text>
</comment>
<dbReference type="Gene3D" id="2.60.40.3310">
    <property type="match status" value="1"/>
</dbReference>
<evidence type="ECO:0000313" key="8">
    <source>
        <dbReference type="EMBL" id="MEC5343933.1"/>
    </source>
</evidence>
<evidence type="ECO:0000256" key="1">
    <source>
        <dbReference type="ARBA" id="ARBA00004561"/>
    </source>
</evidence>
<dbReference type="Pfam" id="PF00419">
    <property type="entry name" value="Fimbrial"/>
    <property type="match status" value="1"/>
</dbReference>
<accession>A0ABU6JTR9</accession>
<gene>
    <name evidence="8" type="ORF">VSX58_15165</name>
</gene>
<evidence type="ECO:0000256" key="3">
    <source>
        <dbReference type="ARBA" id="ARBA00022729"/>
    </source>
</evidence>
<dbReference type="InterPro" id="IPR054160">
    <property type="entry name" value="MrkD_recept-bd"/>
</dbReference>
<dbReference type="InterPro" id="IPR008966">
    <property type="entry name" value="Adhesion_dom_sf"/>
</dbReference>
<reference evidence="8 9" key="1">
    <citation type="journal article" date="2017" name="Int. J. Syst. Evol. Microbiol.">
        <title>Brenneria populi subsp. brevivirga subsp. nov. isolated from symptomatic bark of Populus x euramericana canker, and description of Brenneria populi subsp. populi subsp. nov.</title>
        <authorList>
            <person name="Zheng M.H."/>
            <person name="Piao C.G."/>
            <person name="Xue H."/>
            <person name="Guo M.W."/>
            <person name="Li Y."/>
        </authorList>
    </citation>
    <scope>NUCLEOTIDE SEQUENCE [LARGE SCALE GENOMIC DNA]</scope>
    <source>
        <strain evidence="8 9">D9-5</strain>
    </source>
</reference>
<dbReference type="Proteomes" id="UP001309705">
    <property type="component" value="Unassembled WGS sequence"/>
</dbReference>
<dbReference type="PANTHER" id="PTHR33420">
    <property type="entry name" value="FIMBRIAL SUBUNIT ELFA-RELATED"/>
    <property type="match status" value="1"/>
</dbReference>
<evidence type="ECO:0000256" key="2">
    <source>
        <dbReference type="ARBA" id="ARBA00006671"/>
    </source>
</evidence>
<evidence type="ECO:0000259" key="6">
    <source>
        <dbReference type="Pfam" id="PF00419"/>
    </source>
</evidence>
<comment type="subcellular location">
    <subcellularLocation>
        <location evidence="1">Fimbrium</location>
    </subcellularLocation>
</comment>
<proteinExistence type="inferred from homology"/>
<keyword evidence="9" id="KW-1185">Reference proteome</keyword>
<dbReference type="EMBL" id="JAYWTM010000015">
    <property type="protein sequence ID" value="MEC5343933.1"/>
    <property type="molecule type" value="Genomic_DNA"/>
</dbReference>
<protein>
    <submittedName>
        <fullName evidence="8">Fimbrial protein</fullName>
    </submittedName>
</protein>
<evidence type="ECO:0000256" key="4">
    <source>
        <dbReference type="ARBA" id="ARBA00023263"/>
    </source>
</evidence>
<sequence>MSLNCALRLAIGLLALISSSVYASCTRLTQQPTVQLDMIMGRIVVNPDLPVGSVIATQNWTMSAANGSSYWCTAGTNVFVASMVASGATDLGNKVYSTNVPGIGLRFSRGGSTVNIVYPGSFSSTIYRPTYYSLEGSRFTLEVIKTASVTGSGTLASGKYTSYDWQSGNDPILETYLSANAITIVSPSCKVIGGDNMNVDIGAIKRSDLNGVGTYAGGKAFNLQLQCSGGISVSGFANINTTFSGTLATGTTESQGVLINEKNDSSAAKGVGVQVLKDGAPIQFNKKYNIGTLQSTETRYITLPYTARFYQYLSTITSGEVESHMVFNLTYD</sequence>
<dbReference type="InterPro" id="IPR050263">
    <property type="entry name" value="Bact_Fimbrial_Adh_Pro"/>
</dbReference>
<comment type="similarity">
    <text evidence="2">Belongs to the fimbrial protein family.</text>
</comment>
<dbReference type="Gene3D" id="2.60.40.1090">
    <property type="entry name" value="Fimbrial-type adhesion domain"/>
    <property type="match status" value="1"/>
</dbReference>
<evidence type="ECO:0000313" key="9">
    <source>
        <dbReference type="Proteomes" id="UP001309705"/>
    </source>
</evidence>
<dbReference type="InterPro" id="IPR036937">
    <property type="entry name" value="Adhesion_dom_fimbrial_sf"/>
</dbReference>
<keyword evidence="3 5" id="KW-0732">Signal</keyword>
<dbReference type="SUPFAM" id="SSF49401">
    <property type="entry name" value="Bacterial adhesins"/>
    <property type="match status" value="1"/>
</dbReference>
<organism evidence="8 9">
    <name type="scientific">Brenneria populi</name>
    <dbReference type="NCBI Taxonomy" id="1505588"/>
    <lineage>
        <taxon>Bacteria</taxon>
        <taxon>Pseudomonadati</taxon>
        <taxon>Pseudomonadota</taxon>
        <taxon>Gammaproteobacteria</taxon>
        <taxon>Enterobacterales</taxon>
        <taxon>Pectobacteriaceae</taxon>
        <taxon>Brenneria</taxon>
    </lineage>
</organism>
<feature type="chain" id="PRO_5045254540" evidence="5">
    <location>
        <begin position="24"/>
        <end position="332"/>
    </location>
</feature>
<evidence type="ECO:0000256" key="5">
    <source>
        <dbReference type="SAM" id="SignalP"/>
    </source>
</evidence>
<feature type="domain" description="MrkD-like receptor binding" evidence="7">
    <location>
        <begin position="36"/>
        <end position="180"/>
    </location>
</feature>
<feature type="signal peptide" evidence="5">
    <location>
        <begin position="1"/>
        <end position="23"/>
    </location>
</feature>
<dbReference type="PANTHER" id="PTHR33420:SF3">
    <property type="entry name" value="FIMBRIAL SUBUNIT ELFA"/>
    <property type="match status" value="1"/>
</dbReference>
<feature type="domain" description="Fimbrial-type adhesion" evidence="6">
    <location>
        <begin position="183"/>
        <end position="332"/>
    </location>
</feature>
<keyword evidence="4" id="KW-0281">Fimbrium</keyword>
<dbReference type="RefSeq" id="WP_327618822.1">
    <property type="nucleotide sequence ID" value="NZ_JAYWTM010000015.1"/>
</dbReference>
<dbReference type="InterPro" id="IPR000259">
    <property type="entry name" value="Adhesion_dom_fimbrial"/>
</dbReference>
<dbReference type="Pfam" id="PF22003">
    <property type="entry name" value="MrkDrd"/>
    <property type="match status" value="1"/>
</dbReference>